<proteinExistence type="predicted"/>
<evidence type="ECO:0000256" key="1">
    <source>
        <dbReference type="SAM" id="MobiDB-lite"/>
    </source>
</evidence>
<evidence type="ECO:0000313" key="3">
    <source>
        <dbReference type="Proteomes" id="UP000789342"/>
    </source>
</evidence>
<feature type="compositionally biased region" description="Polar residues" evidence="1">
    <location>
        <begin position="23"/>
        <end position="33"/>
    </location>
</feature>
<comment type="caution">
    <text evidence="2">The sequence shown here is derived from an EMBL/GenBank/DDBJ whole genome shotgun (WGS) entry which is preliminary data.</text>
</comment>
<feature type="non-terminal residue" evidence="2">
    <location>
        <position position="1"/>
    </location>
</feature>
<keyword evidence="3" id="KW-1185">Reference proteome</keyword>
<reference evidence="2" key="1">
    <citation type="submission" date="2021-06" db="EMBL/GenBank/DDBJ databases">
        <authorList>
            <person name="Kallberg Y."/>
            <person name="Tangrot J."/>
            <person name="Rosling A."/>
        </authorList>
    </citation>
    <scope>NUCLEOTIDE SEQUENCE</scope>
    <source>
        <strain evidence="2">CL551</strain>
    </source>
</reference>
<protein>
    <submittedName>
        <fullName evidence="2">15942_t:CDS:1</fullName>
    </submittedName>
</protein>
<feature type="non-terminal residue" evidence="2">
    <location>
        <position position="45"/>
    </location>
</feature>
<organism evidence="2 3">
    <name type="scientific">Acaulospora morrowiae</name>
    <dbReference type="NCBI Taxonomy" id="94023"/>
    <lineage>
        <taxon>Eukaryota</taxon>
        <taxon>Fungi</taxon>
        <taxon>Fungi incertae sedis</taxon>
        <taxon>Mucoromycota</taxon>
        <taxon>Glomeromycotina</taxon>
        <taxon>Glomeromycetes</taxon>
        <taxon>Diversisporales</taxon>
        <taxon>Acaulosporaceae</taxon>
        <taxon>Acaulospora</taxon>
    </lineage>
</organism>
<dbReference type="EMBL" id="CAJVPV010031553">
    <property type="protein sequence ID" value="CAG8743059.1"/>
    <property type="molecule type" value="Genomic_DNA"/>
</dbReference>
<evidence type="ECO:0000313" key="2">
    <source>
        <dbReference type="EMBL" id="CAG8743059.1"/>
    </source>
</evidence>
<feature type="region of interest" description="Disordered" evidence="1">
    <location>
        <begin position="23"/>
        <end position="45"/>
    </location>
</feature>
<dbReference type="Proteomes" id="UP000789342">
    <property type="component" value="Unassembled WGS sequence"/>
</dbReference>
<accession>A0A9N9INH4</accession>
<dbReference type="AlphaFoldDB" id="A0A9N9INH4"/>
<sequence length="45" mass="5080">ICPDKLFCPLKSFLIPEWLTKPSLLSNQGSSPGLGQERLRETLHE</sequence>
<gene>
    <name evidence="2" type="ORF">AMORRO_LOCUS14850</name>
</gene>
<name>A0A9N9INH4_9GLOM</name>